<keyword evidence="5" id="KW-0879">Wnt signaling pathway</keyword>
<protein>
    <submittedName>
        <fullName evidence="12">SFRPa</fullName>
    </submittedName>
</protein>
<keyword evidence="9" id="KW-0732">Signal</keyword>
<dbReference type="AlphaFoldDB" id="A0AAU8L138"/>
<dbReference type="InterPro" id="IPR001134">
    <property type="entry name" value="Netrin_domain"/>
</dbReference>
<dbReference type="Gene3D" id="1.10.2000.10">
    <property type="entry name" value="Frizzled cysteine-rich domain"/>
    <property type="match status" value="1"/>
</dbReference>
<evidence type="ECO:0000259" key="10">
    <source>
        <dbReference type="PROSITE" id="PS50038"/>
    </source>
</evidence>
<comment type="caution">
    <text evidence="8">Lacks conserved residue(s) required for the propagation of feature annotation.</text>
</comment>
<dbReference type="InterPro" id="IPR018933">
    <property type="entry name" value="Netrin_module_non-TIMP"/>
</dbReference>
<dbReference type="Gene3D" id="2.40.50.120">
    <property type="match status" value="1"/>
</dbReference>
<keyword evidence="3" id="KW-0217">Developmental protein</keyword>
<dbReference type="SMART" id="SM00063">
    <property type="entry name" value="FRI"/>
    <property type="match status" value="1"/>
</dbReference>
<dbReference type="Pfam" id="PF01759">
    <property type="entry name" value="NTR"/>
    <property type="match status" value="1"/>
</dbReference>
<evidence type="ECO:0000259" key="11">
    <source>
        <dbReference type="PROSITE" id="PS50189"/>
    </source>
</evidence>
<evidence type="ECO:0000256" key="1">
    <source>
        <dbReference type="ARBA" id="ARBA00004613"/>
    </source>
</evidence>
<dbReference type="SUPFAM" id="SSF50242">
    <property type="entry name" value="TIMP-like"/>
    <property type="match status" value="1"/>
</dbReference>
<evidence type="ECO:0000256" key="7">
    <source>
        <dbReference type="ARBA" id="ARBA00023157"/>
    </source>
</evidence>
<dbReference type="PROSITE" id="PS50189">
    <property type="entry name" value="NTR"/>
    <property type="match status" value="1"/>
</dbReference>
<evidence type="ECO:0000256" key="8">
    <source>
        <dbReference type="PROSITE-ProRule" id="PRU00090"/>
    </source>
</evidence>
<dbReference type="InterPro" id="IPR015526">
    <property type="entry name" value="Frizzled/SFRP"/>
</dbReference>
<keyword evidence="6" id="KW-0221">Differentiation</keyword>
<feature type="domain" description="NTR" evidence="11">
    <location>
        <begin position="162"/>
        <end position="292"/>
    </location>
</feature>
<comment type="similarity">
    <text evidence="2">Belongs to the secreted frizzled-related protein (sFRP) family.</text>
</comment>
<dbReference type="GO" id="GO:0030154">
    <property type="term" value="P:cell differentiation"/>
    <property type="evidence" value="ECO:0007669"/>
    <property type="project" value="UniProtKB-KW"/>
</dbReference>
<feature type="disulfide bond" evidence="8">
    <location>
        <begin position="111"/>
        <end position="135"/>
    </location>
</feature>
<evidence type="ECO:0000256" key="5">
    <source>
        <dbReference type="ARBA" id="ARBA00022687"/>
    </source>
</evidence>
<organism evidence="12">
    <name type="scientific">Halisarca dujardinii</name>
    <name type="common">Dujardin's slime sponge</name>
    <dbReference type="NCBI Taxonomy" id="2583056"/>
    <lineage>
        <taxon>Eukaryota</taxon>
        <taxon>Metazoa</taxon>
        <taxon>Porifera</taxon>
        <taxon>Demospongiae</taxon>
        <taxon>Verongimorpha</taxon>
        <taxon>Chondrillida</taxon>
        <taxon>Halisarcidae</taxon>
        <taxon>Halisarca</taxon>
    </lineage>
</organism>
<dbReference type="EMBL" id="PP971931">
    <property type="protein sequence ID" value="XCN28597.1"/>
    <property type="molecule type" value="mRNA"/>
</dbReference>
<sequence>MRSSILLLVGTFLSVSFSMPVKRTIFGPQCYEMESPFCADAQMFPPGVRMNTTVSVSDRADTEATLNSFSHLIDMECAAELKKFLCFAYYPMCLHDQTGESHEIKPCRSSCETVRSKCELFVVAAGQSWPRSLDCAALPEAPLCMPVDAPAPGEQEAEATKCEECQVESKPSAVVQEICESHSSKLFVKARILTEEVVGDAKSLLYNVQVEQVISTKSASVAPKAHSNIWVITSSREDCNCHSLRSHESYLLALQAHTYGDTVFYILNGDAVVSEWSAVKDIQKQMESCSQQ</sequence>
<evidence type="ECO:0000256" key="6">
    <source>
        <dbReference type="ARBA" id="ARBA00022782"/>
    </source>
</evidence>
<keyword evidence="4" id="KW-0964">Secreted</keyword>
<evidence type="ECO:0000256" key="3">
    <source>
        <dbReference type="ARBA" id="ARBA00022473"/>
    </source>
</evidence>
<dbReference type="SUPFAM" id="SSF63501">
    <property type="entry name" value="Frizzled cysteine-rich domain"/>
    <property type="match status" value="1"/>
</dbReference>
<proteinExistence type="evidence at transcript level"/>
<feature type="domain" description="FZ" evidence="10">
    <location>
        <begin position="30"/>
        <end position="147"/>
    </location>
</feature>
<dbReference type="InterPro" id="IPR008993">
    <property type="entry name" value="TIMP-like_OB-fold"/>
</dbReference>
<evidence type="ECO:0000313" key="12">
    <source>
        <dbReference type="EMBL" id="XCN28597.1"/>
    </source>
</evidence>
<dbReference type="GO" id="GO:0005886">
    <property type="term" value="C:plasma membrane"/>
    <property type="evidence" value="ECO:0007669"/>
    <property type="project" value="TreeGrafter"/>
</dbReference>
<dbReference type="GO" id="GO:0042813">
    <property type="term" value="F:Wnt receptor activity"/>
    <property type="evidence" value="ECO:0007669"/>
    <property type="project" value="TreeGrafter"/>
</dbReference>
<evidence type="ECO:0000256" key="4">
    <source>
        <dbReference type="ARBA" id="ARBA00022525"/>
    </source>
</evidence>
<feature type="signal peptide" evidence="9">
    <location>
        <begin position="1"/>
        <end position="18"/>
    </location>
</feature>
<feature type="chain" id="PRO_5043784291" evidence="9">
    <location>
        <begin position="19"/>
        <end position="292"/>
    </location>
</feature>
<reference evidence="12" key="1">
    <citation type="submission" date="2024-06" db="EMBL/GenBank/DDBJ databases">
        <authorList>
            <person name="Mikhailov K."/>
            <person name="Kravchuk O."/>
            <person name="Lyupina Y."/>
            <person name="Adameyko K."/>
        </authorList>
    </citation>
    <scope>NUCLEOTIDE SEQUENCE</scope>
</reference>
<dbReference type="PANTHER" id="PTHR11309">
    <property type="entry name" value="FRIZZLED"/>
    <property type="match status" value="1"/>
</dbReference>
<dbReference type="Pfam" id="PF01392">
    <property type="entry name" value="Fz"/>
    <property type="match status" value="1"/>
</dbReference>
<keyword evidence="7 8" id="KW-1015">Disulfide bond</keyword>
<name>A0AAU8L138_HALDU</name>
<dbReference type="PROSITE" id="PS50038">
    <property type="entry name" value="FZ"/>
    <property type="match status" value="1"/>
</dbReference>
<evidence type="ECO:0000256" key="2">
    <source>
        <dbReference type="ARBA" id="ARBA00010054"/>
    </source>
</evidence>
<dbReference type="GO" id="GO:0060070">
    <property type="term" value="P:canonical Wnt signaling pathway"/>
    <property type="evidence" value="ECO:0007669"/>
    <property type="project" value="TreeGrafter"/>
</dbReference>
<dbReference type="InterPro" id="IPR020067">
    <property type="entry name" value="Frizzled_dom"/>
</dbReference>
<accession>A0AAU8L138</accession>
<dbReference type="InterPro" id="IPR036790">
    <property type="entry name" value="Frizzled_dom_sf"/>
</dbReference>
<dbReference type="GO" id="GO:0035567">
    <property type="term" value="P:non-canonical Wnt signaling pathway"/>
    <property type="evidence" value="ECO:0007669"/>
    <property type="project" value="TreeGrafter"/>
</dbReference>
<comment type="subcellular location">
    <subcellularLocation>
        <location evidence="1">Secreted</location>
    </subcellularLocation>
</comment>
<dbReference type="GO" id="GO:0017147">
    <property type="term" value="F:Wnt-protein binding"/>
    <property type="evidence" value="ECO:0007669"/>
    <property type="project" value="TreeGrafter"/>
</dbReference>
<evidence type="ECO:0000256" key="9">
    <source>
        <dbReference type="SAM" id="SignalP"/>
    </source>
</evidence>
<dbReference type="GO" id="GO:0005576">
    <property type="term" value="C:extracellular region"/>
    <property type="evidence" value="ECO:0007669"/>
    <property type="project" value="UniProtKB-SubCell"/>
</dbReference>
<dbReference type="CDD" id="cd07066">
    <property type="entry name" value="CRD_FZ"/>
    <property type="match status" value="1"/>
</dbReference>